<reference evidence="1" key="2">
    <citation type="journal article" date="2022" name="New Phytol.">
        <title>Evolutionary transition to the ectomycorrhizal habit in the genomes of a hyperdiverse lineage of mushroom-forming fungi.</title>
        <authorList>
            <person name="Looney B."/>
            <person name="Miyauchi S."/>
            <person name="Morin E."/>
            <person name="Drula E."/>
            <person name="Courty P.E."/>
            <person name="Kohler A."/>
            <person name="Kuo A."/>
            <person name="LaButti K."/>
            <person name="Pangilinan J."/>
            <person name="Lipzen A."/>
            <person name="Riley R."/>
            <person name="Andreopoulos W."/>
            <person name="He G."/>
            <person name="Johnson J."/>
            <person name="Nolan M."/>
            <person name="Tritt A."/>
            <person name="Barry K.W."/>
            <person name="Grigoriev I.V."/>
            <person name="Nagy L.G."/>
            <person name="Hibbett D."/>
            <person name="Henrissat B."/>
            <person name="Matheny P.B."/>
            <person name="Labbe J."/>
            <person name="Martin F.M."/>
        </authorList>
    </citation>
    <scope>NUCLEOTIDE SEQUENCE</scope>
    <source>
        <strain evidence="1">EC-137</strain>
    </source>
</reference>
<name>A0ACB8QNQ0_9AGAM</name>
<comment type="caution">
    <text evidence="1">The sequence shown here is derived from an EMBL/GenBank/DDBJ whole genome shotgun (WGS) entry which is preliminary data.</text>
</comment>
<keyword evidence="2" id="KW-1185">Reference proteome</keyword>
<evidence type="ECO:0000313" key="1">
    <source>
        <dbReference type="EMBL" id="KAI0033404.1"/>
    </source>
</evidence>
<dbReference type="EMBL" id="MU273520">
    <property type="protein sequence ID" value="KAI0033404.1"/>
    <property type="molecule type" value="Genomic_DNA"/>
</dbReference>
<reference evidence="1" key="1">
    <citation type="submission" date="2021-02" db="EMBL/GenBank/DDBJ databases">
        <authorList>
            <consortium name="DOE Joint Genome Institute"/>
            <person name="Ahrendt S."/>
            <person name="Looney B.P."/>
            <person name="Miyauchi S."/>
            <person name="Morin E."/>
            <person name="Drula E."/>
            <person name="Courty P.E."/>
            <person name="Chicoki N."/>
            <person name="Fauchery L."/>
            <person name="Kohler A."/>
            <person name="Kuo A."/>
            <person name="Labutti K."/>
            <person name="Pangilinan J."/>
            <person name="Lipzen A."/>
            <person name="Riley R."/>
            <person name="Andreopoulos W."/>
            <person name="He G."/>
            <person name="Johnson J."/>
            <person name="Barry K.W."/>
            <person name="Grigoriev I.V."/>
            <person name="Nagy L."/>
            <person name="Hibbett D."/>
            <person name="Henrissat B."/>
            <person name="Matheny P.B."/>
            <person name="Labbe J."/>
            <person name="Martin F."/>
        </authorList>
    </citation>
    <scope>NUCLEOTIDE SEQUENCE</scope>
    <source>
        <strain evidence="1">EC-137</strain>
    </source>
</reference>
<dbReference type="Proteomes" id="UP000814128">
    <property type="component" value="Unassembled WGS sequence"/>
</dbReference>
<accession>A0ACB8QNQ0</accession>
<evidence type="ECO:0000313" key="2">
    <source>
        <dbReference type="Proteomes" id="UP000814128"/>
    </source>
</evidence>
<gene>
    <name evidence="1" type="ORF">K488DRAFT_47739</name>
</gene>
<organism evidence="1 2">
    <name type="scientific">Vararia minispora EC-137</name>
    <dbReference type="NCBI Taxonomy" id="1314806"/>
    <lineage>
        <taxon>Eukaryota</taxon>
        <taxon>Fungi</taxon>
        <taxon>Dikarya</taxon>
        <taxon>Basidiomycota</taxon>
        <taxon>Agaricomycotina</taxon>
        <taxon>Agaricomycetes</taxon>
        <taxon>Russulales</taxon>
        <taxon>Lachnocladiaceae</taxon>
        <taxon>Vararia</taxon>
    </lineage>
</organism>
<proteinExistence type="predicted"/>
<sequence length="239" mass="25534">MAPYTPSPTFHEAAVFLSSSSSLPRVPNAVKLELYALFKLLTVATVPNTSRPSIFDIAGRAKWDAWARAGKDYDGRLPDAEGRYIEVARGLGYKEGASVEQPVVSDDEGTEDGETSGAGHWHSDGGGEEGFGISVSKFAAPEADDDESSELHRLAVEDDAFSLCNLIDQTAGLDVNERDQYGYTALHLAADRGHLTTVKALIAKGADATLKDPDEMNALDLAKCAGHDEIVALLEHTTT</sequence>
<protein>
    <submittedName>
        <fullName evidence="1">Ankyrin</fullName>
    </submittedName>
</protein>